<reference evidence="1" key="1">
    <citation type="submission" date="2022-08" db="EMBL/GenBank/DDBJ databases">
        <authorList>
            <person name="Gutierrez-Valencia J."/>
        </authorList>
    </citation>
    <scope>NUCLEOTIDE SEQUENCE</scope>
</reference>
<name>A0AAV0GXV0_9ROSI</name>
<gene>
    <name evidence="1" type="ORF">LITE_LOCUS1482</name>
</gene>
<dbReference type="Proteomes" id="UP001154282">
    <property type="component" value="Unassembled WGS sequence"/>
</dbReference>
<sequence>LNSHQPPTPLLHITLALQNPIITYVKDIIFYAPFISRQQAALPFTSFKGHEICSLHLSLIYRSSPSLLLLQERQHSSLIAIKFVHPFLAT</sequence>
<evidence type="ECO:0000313" key="2">
    <source>
        <dbReference type="Proteomes" id="UP001154282"/>
    </source>
</evidence>
<organism evidence="1 2">
    <name type="scientific">Linum tenue</name>
    <dbReference type="NCBI Taxonomy" id="586396"/>
    <lineage>
        <taxon>Eukaryota</taxon>
        <taxon>Viridiplantae</taxon>
        <taxon>Streptophyta</taxon>
        <taxon>Embryophyta</taxon>
        <taxon>Tracheophyta</taxon>
        <taxon>Spermatophyta</taxon>
        <taxon>Magnoliopsida</taxon>
        <taxon>eudicotyledons</taxon>
        <taxon>Gunneridae</taxon>
        <taxon>Pentapetalae</taxon>
        <taxon>rosids</taxon>
        <taxon>fabids</taxon>
        <taxon>Malpighiales</taxon>
        <taxon>Linaceae</taxon>
        <taxon>Linum</taxon>
    </lineage>
</organism>
<protein>
    <submittedName>
        <fullName evidence="1">Uncharacterized protein</fullName>
    </submittedName>
</protein>
<comment type="caution">
    <text evidence="1">The sequence shown here is derived from an EMBL/GenBank/DDBJ whole genome shotgun (WGS) entry which is preliminary data.</text>
</comment>
<dbReference type="AlphaFoldDB" id="A0AAV0GXV0"/>
<feature type="non-terminal residue" evidence="1">
    <location>
        <position position="1"/>
    </location>
</feature>
<keyword evidence="2" id="KW-1185">Reference proteome</keyword>
<evidence type="ECO:0000313" key="1">
    <source>
        <dbReference type="EMBL" id="CAI0377503.1"/>
    </source>
</evidence>
<proteinExistence type="predicted"/>
<dbReference type="EMBL" id="CAMGYJ010000002">
    <property type="protein sequence ID" value="CAI0377503.1"/>
    <property type="molecule type" value="Genomic_DNA"/>
</dbReference>
<accession>A0AAV0GXV0</accession>